<evidence type="ECO:0000313" key="1">
    <source>
        <dbReference type="EMBL" id="KAE9340253.1"/>
    </source>
</evidence>
<dbReference type="EMBL" id="QXFT01000583">
    <property type="protein sequence ID" value="KAE9340253.1"/>
    <property type="molecule type" value="Genomic_DNA"/>
</dbReference>
<keyword evidence="2" id="KW-1185">Reference proteome</keyword>
<sequence length="66" mass="7483">MDDRWRRVGIGSTTRSHTDEILAATSRAKLAWVWNERWGNEDRATESALDGQSTLGAERRLKRAGL</sequence>
<accession>A0A6A4F598</accession>
<comment type="caution">
    <text evidence="1">The sequence shown here is derived from an EMBL/GenBank/DDBJ whole genome shotgun (WGS) entry which is preliminary data.</text>
</comment>
<gene>
    <name evidence="1" type="ORF">PR003_g10591</name>
</gene>
<dbReference type="Proteomes" id="UP000434957">
    <property type="component" value="Unassembled WGS sequence"/>
</dbReference>
<evidence type="ECO:0000313" key="2">
    <source>
        <dbReference type="Proteomes" id="UP000434957"/>
    </source>
</evidence>
<organism evidence="1 2">
    <name type="scientific">Phytophthora rubi</name>
    <dbReference type="NCBI Taxonomy" id="129364"/>
    <lineage>
        <taxon>Eukaryota</taxon>
        <taxon>Sar</taxon>
        <taxon>Stramenopiles</taxon>
        <taxon>Oomycota</taxon>
        <taxon>Peronosporomycetes</taxon>
        <taxon>Peronosporales</taxon>
        <taxon>Peronosporaceae</taxon>
        <taxon>Phytophthora</taxon>
    </lineage>
</organism>
<protein>
    <submittedName>
        <fullName evidence="1">Uncharacterized protein</fullName>
    </submittedName>
</protein>
<proteinExistence type="predicted"/>
<name>A0A6A4F598_9STRA</name>
<dbReference type="AlphaFoldDB" id="A0A6A4F598"/>
<reference evidence="1 2" key="1">
    <citation type="submission" date="2018-08" db="EMBL/GenBank/DDBJ databases">
        <title>Genomic investigation of the strawberry pathogen Phytophthora fragariae indicates pathogenicity is determined by transcriptional variation in three key races.</title>
        <authorList>
            <person name="Adams T.M."/>
            <person name="Armitage A.D."/>
            <person name="Sobczyk M.K."/>
            <person name="Bates H.J."/>
            <person name="Dunwell J.M."/>
            <person name="Nellist C.F."/>
            <person name="Harrison R.J."/>
        </authorList>
    </citation>
    <scope>NUCLEOTIDE SEQUENCE [LARGE SCALE GENOMIC DNA]</scope>
    <source>
        <strain evidence="1 2">SCRP333</strain>
    </source>
</reference>